<reference evidence="2" key="1">
    <citation type="journal article" date="2014" name="Front. Microbiol.">
        <title>High frequency of phylogenetically diverse reductive dehalogenase-homologous genes in deep subseafloor sedimentary metagenomes.</title>
        <authorList>
            <person name="Kawai M."/>
            <person name="Futagami T."/>
            <person name="Toyoda A."/>
            <person name="Takaki Y."/>
            <person name="Nishi S."/>
            <person name="Hori S."/>
            <person name="Arai W."/>
            <person name="Tsubouchi T."/>
            <person name="Morono Y."/>
            <person name="Uchiyama I."/>
            <person name="Ito T."/>
            <person name="Fujiyama A."/>
            <person name="Inagaki F."/>
            <person name="Takami H."/>
        </authorList>
    </citation>
    <scope>NUCLEOTIDE SEQUENCE</scope>
    <source>
        <strain evidence="2">Expedition CK06-06</strain>
    </source>
</reference>
<dbReference type="EMBL" id="BARW01008814">
    <property type="protein sequence ID" value="GAI87459.1"/>
    <property type="molecule type" value="Genomic_DNA"/>
</dbReference>
<protein>
    <submittedName>
        <fullName evidence="2">Uncharacterized protein</fullName>
    </submittedName>
</protein>
<dbReference type="AlphaFoldDB" id="X1U5B1"/>
<keyword evidence="1" id="KW-0472">Membrane</keyword>
<name>X1U5B1_9ZZZZ</name>
<keyword evidence="1" id="KW-1133">Transmembrane helix</keyword>
<gene>
    <name evidence="2" type="ORF">S12H4_17934</name>
</gene>
<comment type="caution">
    <text evidence="2">The sequence shown here is derived from an EMBL/GenBank/DDBJ whole genome shotgun (WGS) entry which is preliminary data.</text>
</comment>
<keyword evidence="1" id="KW-0812">Transmembrane</keyword>
<accession>X1U5B1</accession>
<proteinExistence type="predicted"/>
<evidence type="ECO:0000313" key="2">
    <source>
        <dbReference type="EMBL" id="GAI87459.1"/>
    </source>
</evidence>
<sequence length="47" mass="5281">MEILEFIIFGGCLLNVFFSILARNIFGMTRWGSAAILMVIIISKARC</sequence>
<organism evidence="2">
    <name type="scientific">marine sediment metagenome</name>
    <dbReference type="NCBI Taxonomy" id="412755"/>
    <lineage>
        <taxon>unclassified sequences</taxon>
        <taxon>metagenomes</taxon>
        <taxon>ecological metagenomes</taxon>
    </lineage>
</organism>
<feature type="transmembrane region" description="Helical" evidence="1">
    <location>
        <begin position="6"/>
        <end position="26"/>
    </location>
</feature>
<evidence type="ECO:0000256" key="1">
    <source>
        <dbReference type="SAM" id="Phobius"/>
    </source>
</evidence>